<feature type="transmembrane region" description="Helical" evidence="1">
    <location>
        <begin position="65"/>
        <end position="90"/>
    </location>
</feature>
<evidence type="ECO:0000256" key="1">
    <source>
        <dbReference type="SAM" id="Phobius"/>
    </source>
</evidence>
<dbReference type="eggNOG" id="ENOG502RQ81">
    <property type="taxonomic scope" value="Eukaryota"/>
</dbReference>
<dbReference type="RefSeq" id="XP_006689749.1">
    <property type="nucleotide sequence ID" value="XM_006689686.1"/>
</dbReference>
<dbReference type="InterPro" id="IPR024316">
    <property type="entry name" value="APQ12"/>
</dbReference>
<accession>G3BEF8</accession>
<sequence>MSTTIVEMLVRVASILMTTTIFVISNTITIVQYSNAEYPQITQPILALVGLYVSYRFTKRIITSWLNMVVFMVKMFLLLITIIVGLAAYLRGERFFSQDIPFLQQAIQEYNGEAIQEFVGAKMNQAMFSNLFSSFGDSEPEKKTKTKTKKPKVDKGKKFQKKAKRVMKEHGIEIDSSYLDYLNENLGYGGDENILDNVGAALDGLGLDVSGFMDRFHV</sequence>
<organism evidence="3">
    <name type="scientific">Candida tenuis (strain ATCC 10573 / BCRC 21748 / CBS 615 / JCM 9827 / NBRC 10315 / NRRL Y-1498 / VKM Y-70)</name>
    <name type="common">Yeast</name>
    <name type="synonym">Yamadazyma tenuis</name>
    <dbReference type="NCBI Taxonomy" id="590646"/>
    <lineage>
        <taxon>Eukaryota</taxon>
        <taxon>Fungi</taxon>
        <taxon>Dikarya</taxon>
        <taxon>Ascomycota</taxon>
        <taxon>Saccharomycotina</taxon>
        <taxon>Pichiomycetes</taxon>
        <taxon>Debaryomycetaceae</taxon>
        <taxon>Yamadazyma</taxon>
    </lineage>
</organism>
<reference evidence="2 3" key="1">
    <citation type="journal article" date="2011" name="Proc. Natl. Acad. Sci. U.S.A.">
        <title>Comparative genomics of xylose-fermenting fungi for enhanced biofuel production.</title>
        <authorList>
            <person name="Wohlbach D.J."/>
            <person name="Kuo A."/>
            <person name="Sato T.K."/>
            <person name="Potts K.M."/>
            <person name="Salamov A.A."/>
            <person name="LaButti K.M."/>
            <person name="Sun H."/>
            <person name="Clum A."/>
            <person name="Pangilinan J.L."/>
            <person name="Lindquist E.A."/>
            <person name="Lucas S."/>
            <person name="Lapidus A."/>
            <person name="Jin M."/>
            <person name="Gunawan C."/>
            <person name="Balan V."/>
            <person name="Dale B.E."/>
            <person name="Jeffries T.W."/>
            <person name="Zinkel R."/>
            <person name="Barry K.W."/>
            <person name="Grigoriev I.V."/>
            <person name="Gasch A.P."/>
        </authorList>
    </citation>
    <scope>NUCLEOTIDE SEQUENCE [LARGE SCALE GENOMIC DNA]</scope>
    <source>
        <strain evidence="3">ATCC 10573 / BCRC 21748 / CBS 615 / JCM 9827 / NBRC 10315 / NRRL Y-1498 / VKM Y-70</strain>
    </source>
</reference>
<proteinExistence type="predicted"/>
<feature type="transmembrane region" description="Helical" evidence="1">
    <location>
        <begin position="41"/>
        <end position="58"/>
    </location>
</feature>
<evidence type="ECO:0000313" key="2">
    <source>
        <dbReference type="EMBL" id="EGV60535.1"/>
    </source>
</evidence>
<dbReference type="KEGG" id="cten:18250564"/>
<dbReference type="Proteomes" id="UP000000707">
    <property type="component" value="Unassembled WGS sequence"/>
</dbReference>
<dbReference type="Pfam" id="PF12716">
    <property type="entry name" value="Apq12"/>
    <property type="match status" value="1"/>
</dbReference>
<dbReference type="EMBL" id="GL996528">
    <property type="protein sequence ID" value="EGV60535.1"/>
    <property type="molecule type" value="Genomic_DNA"/>
</dbReference>
<dbReference type="AlphaFoldDB" id="G3BEF8"/>
<keyword evidence="3" id="KW-1185">Reference proteome</keyword>
<dbReference type="OrthoDB" id="4022090at2759"/>
<name>G3BEF8_CANTC</name>
<dbReference type="GeneID" id="18250564"/>
<keyword evidence="1" id="KW-1133">Transmembrane helix</keyword>
<gene>
    <name evidence="2" type="ORF">CANTEDRAFT_95984</name>
</gene>
<dbReference type="HOGENOM" id="CLU_112097_0_0_1"/>
<keyword evidence="1" id="KW-0472">Membrane</keyword>
<evidence type="ECO:0000313" key="3">
    <source>
        <dbReference type="Proteomes" id="UP000000707"/>
    </source>
</evidence>
<protein>
    <submittedName>
        <fullName evidence="2">Uncharacterized protein</fullName>
    </submittedName>
</protein>
<feature type="transmembrane region" description="Helical" evidence="1">
    <location>
        <begin position="12"/>
        <end position="35"/>
    </location>
</feature>
<keyword evidence="1" id="KW-0812">Transmembrane</keyword>